<dbReference type="AlphaFoldDB" id="A0AAW8B7T2"/>
<name>A0AAW8B7T2_9GAMM</name>
<comment type="caution">
    <text evidence="1">The sequence shown here is derived from an EMBL/GenBank/DDBJ whole genome shotgun (WGS) entry which is preliminary data.</text>
</comment>
<keyword evidence="2" id="KW-1185">Reference proteome</keyword>
<gene>
    <name evidence="1" type="ORF">Q8A57_09385</name>
</gene>
<dbReference type="InterPro" id="IPR008318">
    <property type="entry name" value="UCP030820"/>
</dbReference>
<evidence type="ECO:0000313" key="1">
    <source>
        <dbReference type="EMBL" id="MDP1521179.1"/>
    </source>
</evidence>
<evidence type="ECO:0000313" key="2">
    <source>
        <dbReference type="Proteomes" id="UP001178354"/>
    </source>
</evidence>
<proteinExistence type="predicted"/>
<reference evidence="1" key="1">
    <citation type="journal article" date="2010" name="Int. J. Syst. Evol. Microbiol.">
        <title>Porticoccus litoralis gen. nov., sp. nov., a gammaproteobacterium isolated from the Yellow Sea.</title>
        <authorList>
            <person name="Oh H.M."/>
            <person name="Kim H."/>
            <person name="Kim K.M."/>
            <person name="Min G.S."/>
            <person name="Cho J.C."/>
        </authorList>
    </citation>
    <scope>NUCLEOTIDE SEQUENCE</scope>
    <source>
        <strain evidence="1">DSM 25064</strain>
    </source>
</reference>
<accession>A0AAW8B7T2</accession>
<dbReference type="PIRSF" id="PIRSF030820">
    <property type="entry name" value="UCP030820"/>
    <property type="match status" value="1"/>
</dbReference>
<dbReference type="Pfam" id="PF06073">
    <property type="entry name" value="DUF934"/>
    <property type="match status" value="1"/>
</dbReference>
<organism evidence="1 2">
    <name type="scientific">Porticoccus litoralis</name>
    <dbReference type="NCBI Taxonomy" id="434086"/>
    <lineage>
        <taxon>Bacteria</taxon>
        <taxon>Pseudomonadati</taxon>
        <taxon>Pseudomonadota</taxon>
        <taxon>Gammaproteobacteria</taxon>
        <taxon>Cellvibrionales</taxon>
        <taxon>Porticoccaceae</taxon>
        <taxon>Porticoccus</taxon>
    </lineage>
</organism>
<sequence length="162" mass="18498">MPKIINKDKIVDDKWVVLPKNYSGNLPENQLSLAPMKYWLENKESIRIAVLGLWIDSDEDVEALGEDANQFPLIAVNFPSFTDGRGFSTARLLRERFGYNGQLRAIGNPNRDQLFYLKRCGFDSFVLPEGTDLEAALESLKDFSVTYQNAADQPNPHFRRDQ</sequence>
<protein>
    <submittedName>
        <fullName evidence="1">DUF934 domain-containing protein</fullName>
    </submittedName>
</protein>
<dbReference type="Proteomes" id="UP001178354">
    <property type="component" value="Unassembled WGS sequence"/>
</dbReference>
<dbReference type="RefSeq" id="WP_305170843.1">
    <property type="nucleotide sequence ID" value="NZ_JAUUUU010000005.1"/>
</dbReference>
<dbReference type="EMBL" id="JAUUUU010000005">
    <property type="protein sequence ID" value="MDP1521179.1"/>
    <property type="molecule type" value="Genomic_DNA"/>
</dbReference>
<reference evidence="1" key="2">
    <citation type="submission" date="2023-08" db="EMBL/GenBank/DDBJ databases">
        <authorList>
            <person name="Luo J."/>
        </authorList>
    </citation>
    <scope>NUCLEOTIDE SEQUENCE</scope>
    <source>
        <strain evidence="1">DSM 25064</strain>
    </source>
</reference>